<sequence>MDPLWDQIWFLTDNGGYFLYKDQKDRYIRLQRPFFREQRRSEDLNSSMTGNDWQDIPGTDRARILPLTRKPDVCCSNAYLIATEREIVIIDTGADEAQMETIVSTVEALTAGQPRPICLLFTHCHLDHCLQAIRRRSWIEEKDVFVFAHIAAAEALESGDESQTVADIFKWEIEPLRVDVRLHAGDEHEVALGNGETIVLEHQEHAAFPVDRLTFPSGNLISVYATPGHSPDSVCIRVGDHLFIGDLLFSANPGVAGLHRWDPGALLTTVEGVRRILTAGGIALCWNGHGRALTVPDTLRALEKLEGDLERMKAAGSFDGVRLRESVEYAQDMLDEAKRLFPVIAGRIYYLSYYLEVLGEVEEAERYQHLIESDTIDAFITDFDAFTAEFREGRKIDVQFVLKAVQVAAKIEGAFGQGLGDPAVDTSLVRRASRLLTDCLHTVCAFDPPDPAVPVDLVSLMAEFVGRLSDPSYLNEALVAAAEDEEAFRSALVQRIAHLPLFEGVRITFLRDADSLMVLTRPERLCDGLTAVIESLTAAGAEEIAVSVRGTGESVSLAVQSGALHADWPYLRACRRRFARCGGRCDLRTIQGMPALVLDFTREPVSR</sequence>
<dbReference type="KEGG" id="mfk:E2N92_03905"/>
<dbReference type="PANTHER" id="PTHR42951">
    <property type="entry name" value="METALLO-BETA-LACTAMASE DOMAIN-CONTAINING"/>
    <property type="match status" value="1"/>
</dbReference>
<feature type="domain" description="Metallo-beta-lactamase" evidence="1">
    <location>
        <begin position="75"/>
        <end position="289"/>
    </location>
</feature>
<dbReference type="Gene3D" id="3.60.15.10">
    <property type="entry name" value="Ribonuclease Z/Hydroxyacylglutathione hydrolase-like"/>
    <property type="match status" value="1"/>
</dbReference>
<dbReference type="CDD" id="cd06262">
    <property type="entry name" value="metallo-hydrolase-like_MBL-fold"/>
    <property type="match status" value="1"/>
</dbReference>
<evidence type="ECO:0000313" key="3">
    <source>
        <dbReference type="Proteomes" id="UP000826709"/>
    </source>
</evidence>
<dbReference type="EMBL" id="CP037968">
    <property type="protein sequence ID" value="QYZ78627.1"/>
    <property type="molecule type" value="Genomic_DNA"/>
</dbReference>
<dbReference type="InterPro" id="IPR050855">
    <property type="entry name" value="NDM-1-like"/>
</dbReference>
<protein>
    <submittedName>
        <fullName evidence="2">MBL fold metallo-hydrolase</fullName>
    </submittedName>
</protein>
<dbReference type="PANTHER" id="PTHR42951:SF4">
    <property type="entry name" value="ACYL-COENZYME A THIOESTERASE MBLAC2"/>
    <property type="match status" value="1"/>
</dbReference>
<dbReference type="InterPro" id="IPR001279">
    <property type="entry name" value="Metallo-B-lactamas"/>
</dbReference>
<reference evidence="2" key="1">
    <citation type="journal article" date="2005" name="Int. J. Syst. Evol. Microbiol.">
        <title>Methanofollis formosanus sp. nov., isolated from a fish pond.</title>
        <authorList>
            <person name="Wu S.Y."/>
            <person name="Chen S.C."/>
            <person name="Lai M.C."/>
        </authorList>
    </citation>
    <scope>NUCLEOTIDE SEQUENCE</scope>
    <source>
        <strain evidence="2">ML15</strain>
    </source>
</reference>
<dbReference type="AlphaFoldDB" id="A0A8G1A200"/>
<dbReference type="InterPro" id="IPR036866">
    <property type="entry name" value="RibonucZ/Hydroxyglut_hydro"/>
</dbReference>
<dbReference type="SUPFAM" id="SSF56281">
    <property type="entry name" value="Metallo-hydrolase/oxidoreductase"/>
    <property type="match status" value="1"/>
</dbReference>
<keyword evidence="3" id="KW-1185">Reference proteome</keyword>
<evidence type="ECO:0000259" key="1">
    <source>
        <dbReference type="SMART" id="SM00849"/>
    </source>
</evidence>
<accession>A0A8G1A200</accession>
<evidence type="ECO:0000313" key="2">
    <source>
        <dbReference type="EMBL" id="QYZ78627.1"/>
    </source>
</evidence>
<proteinExistence type="predicted"/>
<organism evidence="2 3">
    <name type="scientific">Methanofollis formosanus</name>
    <dbReference type="NCBI Taxonomy" id="299308"/>
    <lineage>
        <taxon>Archaea</taxon>
        <taxon>Methanobacteriati</taxon>
        <taxon>Methanobacteriota</taxon>
        <taxon>Stenosarchaea group</taxon>
        <taxon>Methanomicrobia</taxon>
        <taxon>Methanomicrobiales</taxon>
        <taxon>Methanomicrobiaceae</taxon>
        <taxon>Methanofollis</taxon>
    </lineage>
</organism>
<dbReference type="Pfam" id="PF00753">
    <property type="entry name" value="Lactamase_B"/>
    <property type="match status" value="1"/>
</dbReference>
<name>A0A8G1A200_9EURY</name>
<dbReference type="Proteomes" id="UP000826709">
    <property type="component" value="Chromosome"/>
</dbReference>
<gene>
    <name evidence="2" type="ORF">E2N92_03905</name>
</gene>
<dbReference type="SMART" id="SM00849">
    <property type="entry name" value="Lactamase_B"/>
    <property type="match status" value="1"/>
</dbReference>
<reference evidence="2" key="2">
    <citation type="submission" date="2019-03" db="EMBL/GenBank/DDBJ databases">
        <authorList>
            <person name="Chen S.-C."/>
            <person name="Wu S.-Y."/>
            <person name="Lai M.-C."/>
        </authorList>
    </citation>
    <scope>NUCLEOTIDE SEQUENCE</scope>
    <source>
        <strain evidence="2">ML15</strain>
    </source>
</reference>